<keyword evidence="1" id="KW-0472">Membrane</keyword>
<evidence type="ECO:0000256" key="1">
    <source>
        <dbReference type="SAM" id="Phobius"/>
    </source>
</evidence>
<name>A0A2J6PUU0_9HELO</name>
<dbReference type="AlphaFoldDB" id="A0A2J6PUU0"/>
<keyword evidence="3" id="KW-1185">Reference proteome</keyword>
<gene>
    <name evidence="2" type="ORF">NA56DRAFT_707194</name>
</gene>
<evidence type="ECO:0000313" key="2">
    <source>
        <dbReference type="EMBL" id="PMD17798.1"/>
    </source>
</evidence>
<dbReference type="EMBL" id="KZ613497">
    <property type="protein sequence ID" value="PMD17798.1"/>
    <property type="molecule type" value="Genomic_DNA"/>
</dbReference>
<dbReference type="Proteomes" id="UP000235672">
    <property type="component" value="Unassembled WGS sequence"/>
</dbReference>
<sequence>MRALYAQYVFLIACLFVSRHCLPITTIAITIAVQIRYHQRLQLQFQLHSKLLAFLPCKSLARVQLIETAKIF</sequence>
<reference evidence="2 3" key="1">
    <citation type="submission" date="2016-05" db="EMBL/GenBank/DDBJ databases">
        <title>A degradative enzymes factory behind the ericoid mycorrhizal symbiosis.</title>
        <authorList>
            <consortium name="DOE Joint Genome Institute"/>
            <person name="Martino E."/>
            <person name="Morin E."/>
            <person name="Grelet G."/>
            <person name="Kuo A."/>
            <person name="Kohler A."/>
            <person name="Daghino S."/>
            <person name="Barry K."/>
            <person name="Choi C."/>
            <person name="Cichocki N."/>
            <person name="Clum A."/>
            <person name="Copeland A."/>
            <person name="Hainaut M."/>
            <person name="Haridas S."/>
            <person name="Labutti K."/>
            <person name="Lindquist E."/>
            <person name="Lipzen A."/>
            <person name="Khouja H.-R."/>
            <person name="Murat C."/>
            <person name="Ohm R."/>
            <person name="Olson A."/>
            <person name="Spatafora J."/>
            <person name="Veneault-Fourrey C."/>
            <person name="Henrissat B."/>
            <person name="Grigoriev I."/>
            <person name="Martin F."/>
            <person name="Perotto S."/>
        </authorList>
    </citation>
    <scope>NUCLEOTIDE SEQUENCE [LARGE SCALE GENOMIC DNA]</scope>
    <source>
        <strain evidence="2 3">UAMH 7357</strain>
    </source>
</reference>
<keyword evidence="1" id="KW-0812">Transmembrane</keyword>
<feature type="transmembrane region" description="Helical" evidence="1">
    <location>
        <begin position="6"/>
        <end position="33"/>
    </location>
</feature>
<protein>
    <submittedName>
        <fullName evidence="2">Uncharacterized protein</fullName>
    </submittedName>
</protein>
<keyword evidence="1" id="KW-1133">Transmembrane helix</keyword>
<proteinExistence type="predicted"/>
<evidence type="ECO:0000313" key="3">
    <source>
        <dbReference type="Proteomes" id="UP000235672"/>
    </source>
</evidence>
<organism evidence="2 3">
    <name type="scientific">Hyaloscypha hepaticicola</name>
    <dbReference type="NCBI Taxonomy" id="2082293"/>
    <lineage>
        <taxon>Eukaryota</taxon>
        <taxon>Fungi</taxon>
        <taxon>Dikarya</taxon>
        <taxon>Ascomycota</taxon>
        <taxon>Pezizomycotina</taxon>
        <taxon>Leotiomycetes</taxon>
        <taxon>Helotiales</taxon>
        <taxon>Hyaloscyphaceae</taxon>
        <taxon>Hyaloscypha</taxon>
    </lineage>
</organism>
<accession>A0A2J6PUU0</accession>